<dbReference type="EMBL" id="VSRR010000082">
    <property type="protein sequence ID" value="MPC09734.1"/>
    <property type="molecule type" value="Genomic_DNA"/>
</dbReference>
<proteinExistence type="predicted"/>
<protein>
    <submittedName>
        <fullName evidence="2">Uncharacterized protein</fullName>
    </submittedName>
</protein>
<keyword evidence="3" id="KW-1185">Reference proteome</keyword>
<organism evidence="2 3">
    <name type="scientific">Portunus trituberculatus</name>
    <name type="common">Swimming crab</name>
    <name type="synonym">Neptunus trituberculatus</name>
    <dbReference type="NCBI Taxonomy" id="210409"/>
    <lineage>
        <taxon>Eukaryota</taxon>
        <taxon>Metazoa</taxon>
        <taxon>Ecdysozoa</taxon>
        <taxon>Arthropoda</taxon>
        <taxon>Crustacea</taxon>
        <taxon>Multicrustacea</taxon>
        <taxon>Malacostraca</taxon>
        <taxon>Eumalacostraca</taxon>
        <taxon>Eucarida</taxon>
        <taxon>Decapoda</taxon>
        <taxon>Pleocyemata</taxon>
        <taxon>Brachyura</taxon>
        <taxon>Eubrachyura</taxon>
        <taxon>Portunoidea</taxon>
        <taxon>Portunidae</taxon>
        <taxon>Portuninae</taxon>
        <taxon>Portunus</taxon>
    </lineage>
</organism>
<evidence type="ECO:0000256" key="1">
    <source>
        <dbReference type="SAM" id="MobiDB-lite"/>
    </source>
</evidence>
<sequence length="79" mass="8844">MKRVHSRSSLYPTRHSNQAGWSVRWDEMGRSGFSGRPLSGVGPARGSLALPTVRSSWPAMRARGGGSDYSSGRRWRRRQ</sequence>
<evidence type="ECO:0000313" key="2">
    <source>
        <dbReference type="EMBL" id="MPC09734.1"/>
    </source>
</evidence>
<feature type="region of interest" description="Disordered" evidence="1">
    <location>
        <begin position="58"/>
        <end position="79"/>
    </location>
</feature>
<comment type="caution">
    <text evidence="2">The sequence shown here is derived from an EMBL/GenBank/DDBJ whole genome shotgun (WGS) entry which is preliminary data.</text>
</comment>
<name>A0A5B7CM24_PORTR</name>
<dbReference type="Proteomes" id="UP000324222">
    <property type="component" value="Unassembled WGS sequence"/>
</dbReference>
<evidence type="ECO:0000313" key="3">
    <source>
        <dbReference type="Proteomes" id="UP000324222"/>
    </source>
</evidence>
<accession>A0A5B7CM24</accession>
<dbReference type="AlphaFoldDB" id="A0A5B7CM24"/>
<reference evidence="2 3" key="1">
    <citation type="submission" date="2019-05" db="EMBL/GenBank/DDBJ databases">
        <title>Another draft genome of Portunus trituberculatus and its Hox gene families provides insights of decapod evolution.</title>
        <authorList>
            <person name="Jeong J.-H."/>
            <person name="Song I."/>
            <person name="Kim S."/>
            <person name="Choi T."/>
            <person name="Kim D."/>
            <person name="Ryu S."/>
            <person name="Kim W."/>
        </authorList>
    </citation>
    <scope>NUCLEOTIDE SEQUENCE [LARGE SCALE GENOMIC DNA]</scope>
    <source>
        <tissue evidence="2">Muscle</tissue>
    </source>
</reference>
<gene>
    <name evidence="2" type="ORF">E2C01_002353</name>
</gene>